<feature type="transmembrane region" description="Helical" evidence="3">
    <location>
        <begin position="39"/>
        <end position="62"/>
    </location>
</feature>
<keyword evidence="2" id="KW-0430">Lectin</keyword>
<dbReference type="OMA" id="YWFSSEL"/>
<dbReference type="Pfam" id="PF00059">
    <property type="entry name" value="Lectin_C"/>
    <property type="match status" value="1"/>
</dbReference>
<name>A0A4W2CDA0_BOBOX</name>
<dbReference type="GO" id="GO:0030246">
    <property type="term" value="F:carbohydrate binding"/>
    <property type="evidence" value="ECO:0007669"/>
    <property type="project" value="UniProtKB-KW"/>
</dbReference>
<dbReference type="PROSITE" id="PS50041">
    <property type="entry name" value="C_TYPE_LECTIN_2"/>
    <property type="match status" value="1"/>
</dbReference>
<dbReference type="InterPro" id="IPR051379">
    <property type="entry name" value="C-type_Lectin_Receptor_IMM"/>
</dbReference>
<reference evidence="5" key="3">
    <citation type="submission" date="2025-09" db="UniProtKB">
        <authorList>
            <consortium name="Ensembl"/>
        </authorList>
    </citation>
    <scope>IDENTIFICATION</scope>
</reference>
<sequence>MQDEEIYMTLNTQLKKRSSIQTFQFKCQDCSVMSHRYKILLGISGGLNGILVLTLITLSLLVSQEVLPKCLKQYNSNITQHDDTGYLEVNSDTRGNIHKKDADHCVSRATGHKGMCSSEWLKYQEKCYWFSNEMKNWSDSYKYCLGEKSHLLIIQNQLELAFIQKTLKQSNYVWIGLNFTSLKRTWTWVDDSPLDSKIFFIKGPAQENSCAAVKENGIYSETCSSVFKWICQY</sequence>
<evidence type="ECO:0000313" key="6">
    <source>
        <dbReference type="Proteomes" id="UP000314981"/>
    </source>
</evidence>
<dbReference type="PANTHER" id="PTHR46746:SF7">
    <property type="entry name" value="KILLER CELL LECTIN-LIKE RECEPTOR SUBFAMILY F MEMBER 1"/>
    <property type="match status" value="1"/>
</dbReference>
<reference evidence="5 6" key="1">
    <citation type="submission" date="2018-11" db="EMBL/GenBank/DDBJ databases">
        <title>Haplotype-resolved cattle genomes.</title>
        <authorList>
            <person name="Low W.Y."/>
            <person name="Tearle R."/>
            <person name="Bickhart D.M."/>
            <person name="Rosen B.D."/>
            <person name="Koren S."/>
            <person name="Rhie A."/>
            <person name="Hiendleder S."/>
            <person name="Phillippy A.M."/>
            <person name="Smith T.P.L."/>
            <person name="Williams J.L."/>
        </authorList>
    </citation>
    <scope>NUCLEOTIDE SEQUENCE [LARGE SCALE GENOMIC DNA]</scope>
</reference>
<dbReference type="STRING" id="30522.A0A4W2CDA0"/>
<keyword evidence="3" id="KW-0812">Transmembrane</keyword>
<protein>
    <recommendedName>
        <fullName evidence="4">C-type lectin domain-containing protein</fullName>
    </recommendedName>
</protein>
<evidence type="ECO:0000256" key="2">
    <source>
        <dbReference type="ARBA" id="ARBA00022734"/>
    </source>
</evidence>
<keyword evidence="6" id="KW-1185">Reference proteome</keyword>
<dbReference type="Ensembl" id="ENSBIXT00000017996.1">
    <property type="protein sequence ID" value="ENSBIXP00000009629.1"/>
    <property type="gene ID" value="ENSBIXG00000015278.1"/>
</dbReference>
<dbReference type="SUPFAM" id="SSF56436">
    <property type="entry name" value="C-type lectin-like"/>
    <property type="match status" value="1"/>
</dbReference>
<comment type="subcellular location">
    <subcellularLocation>
        <location evidence="1">Membrane</location>
        <topology evidence="1">Single-pass membrane protein</topology>
    </subcellularLocation>
</comment>
<feature type="domain" description="C-type lectin" evidence="4">
    <location>
        <begin position="123"/>
        <end position="232"/>
    </location>
</feature>
<dbReference type="AlphaFoldDB" id="A0A4W2CDA0"/>
<evidence type="ECO:0000256" key="1">
    <source>
        <dbReference type="ARBA" id="ARBA00004167"/>
    </source>
</evidence>
<keyword evidence="3" id="KW-1133">Transmembrane helix</keyword>
<dbReference type="Proteomes" id="UP000314981">
    <property type="component" value="Chromosome 5"/>
</dbReference>
<accession>A0A4W2CDA0</accession>
<reference evidence="5" key="2">
    <citation type="submission" date="2025-08" db="UniProtKB">
        <authorList>
            <consortium name="Ensembl"/>
        </authorList>
    </citation>
    <scope>IDENTIFICATION</scope>
</reference>
<dbReference type="CDD" id="cd03593">
    <property type="entry name" value="CLECT_NK_receptors_like"/>
    <property type="match status" value="1"/>
</dbReference>
<dbReference type="PANTHER" id="PTHR46746">
    <property type="entry name" value="KILLER CELL LECTIN-LIKE RECEPTOR SUBFAMILY F MEMBER 2"/>
    <property type="match status" value="1"/>
</dbReference>
<dbReference type="GO" id="GO:0005886">
    <property type="term" value="C:plasma membrane"/>
    <property type="evidence" value="ECO:0007669"/>
    <property type="project" value="TreeGrafter"/>
</dbReference>
<evidence type="ECO:0000259" key="4">
    <source>
        <dbReference type="PROSITE" id="PS50041"/>
    </source>
</evidence>
<dbReference type="InterPro" id="IPR001304">
    <property type="entry name" value="C-type_lectin-like"/>
</dbReference>
<dbReference type="SMART" id="SM00034">
    <property type="entry name" value="CLECT"/>
    <property type="match status" value="1"/>
</dbReference>
<dbReference type="InterPro" id="IPR016187">
    <property type="entry name" value="CTDL_fold"/>
</dbReference>
<evidence type="ECO:0000256" key="3">
    <source>
        <dbReference type="SAM" id="Phobius"/>
    </source>
</evidence>
<dbReference type="InterPro" id="IPR016186">
    <property type="entry name" value="C-type_lectin-like/link_sf"/>
</dbReference>
<dbReference type="Gene3D" id="3.10.100.10">
    <property type="entry name" value="Mannose-Binding Protein A, subunit A"/>
    <property type="match status" value="1"/>
</dbReference>
<keyword evidence="3" id="KW-0472">Membrane</keyword>
<dbReference type="SMR" id="A0A4W2CDA0"/>
<dbReference type="InterPro" id="IPR033992">
    <property type="entry name" value="NKR-like_CTLD"/>
</dbReference>
<organism evidence="5 6">
    <name type="scientific">Bos indicus x Bos taurus</name>
    <name type="common">Hybrid cattle</name>
    <dbReference type="NCBI Taxonomy" id="30522"/>
    <lineage>
        <taxon>Eukaryota</taxon>
        <taxon>Metazoa</taxon>
        <taxon>Chordata</taxon>
        <taxon>Craniata</taxon>
        <taxon>Vertebrata</taxon>
        <taxon>Euteleostomi</taxon>
        <taxon>Mammalia</taxon>
        <taxon>Eutheria</taxon>
        <taxon>Laurasiatheria</taxon>
        <taxon>Artiodactyla</taxon>
        <taxon>Ruminantia</taxon>
        <taxon>Pecora</taxon>
        <taxon>Bovidae</taxon>
        <taxon>Bovinae</taxon>
        <taxon>Bos</taxon>
    </lineage>
</organism>
<proteinExistence type="predicted"/>
<evidence type="ECO:0000313" key="5">
    <source>
        <dbReference type="Ensembl" id="ENSBIXP00000009629.1"/>
    </source>
</evidence>